<feature type="chain" id="PRO_5035841210" evidence="1">
    <location>
        <begin position="23"/>
        <end position="137"/>
    </location>
</feature>
<organism evidence="2 3">
    <name type="scientific">Rhinopithecimicrobium faecis</name>
    <dbReference type="NCBI Taxonomy" id="2820698"/>
    <lineage>
        <taxon>Bacteria</taxon>
        <taxon>Pseudomonadati</taxon>
        <taxon>Bacteroidota</taxon>
        <taxon>Sphingobacteriia</taxon>
        <taxon>Sphingobacteriales</taxon>
        <taxon>Sphingobacteriaceae</taxon>
        <taxon>Rhinopithecimicrobium</taxon>
    </lineage>
</organism>
<protein>
    <submittedName>
        <fullName evidence="2">Uncharacterized protein</fullName>
    </submittedName>
</protein>
<feature type="signal peptide" evidence="1">
    <location>
        <begin position="1"/>
        <end position="22"/>
    </location>
</feature>
<comment type="caution">
    <text evidence="2">The sequence shown here is derived from an EMBL/GenBank/DDBJ whole genome shotgun (WGS) entry which is preliminary data.</text>
</comment>
<keyword evidence="1" id="KW-0732">Signal</keyword>
<keyword evidence="3" id="KW-1185">Reference proteome</keyword>
<reference evidence="2" key="1">
    <citation type="submission" date="2021-03" db="EMBL/GenBank/DDBJ databases">
        <authorList>
            <person name="Lu T."/>
            <person name="Wang Q."/>
            <person name="Han X."/>
        </authorList>
    </citation>
    <scope>NUCLEOTIDE SEQUENCE</scope>
    <source>
        <strain evidence="2">WQ 2009</strain>
    </source>
</reference>
<evidence type="ECO:0000256" key="1">
    <source>
        <dbReference type="SAM" id="SignalP"/>
    </source>
</evidence>
<dbReference type="Proteomes" id="UP000679691">
    <property type="component" value="Unassembled WGS sequence"/>
</dbReference>
<dbReference type="RefSeq" id="WP_353546554.1">
    <property type="nucleotide sequence ID" value="NZ_JAGKSB010000005.1"/>
</dbReference>
<accession>A0A8T4HAB6</accession>
<gene>
    <name evidence="2" type="ORF">J5U18_05745</name>
</gene>
<dbReference type="AlphaFoldDB" id="A0A8T4HAB6"/>
<dbReference type="InterPro" id="IPR058512">
    <property type="entry name" value="DUF8199"/>
</dbReference>
<evidence type="ECO:0000313" key="3">
    <source>
        <dbReference type="Proteomes" id="UP000679691"/>
    </source>
</evidence>
<dbReference type="Pfam" id="PF26622">
    <property type="entry name" value="DUF8199"/>
    <property type="match status" value="1"/>
</dbReference>
<proteinExistence type="predicted"/>
<dbReference type="EMBL" id="JAGKSB010000005">
    <property type="protein sequence ID" value="MBP3943066.1"/>
    <property type="molecule type" value="Genomic_DNA"/>
</dbReference>
<evidence type="ECO:0000313" key="2">
    <source>
        <dbReference type="EMBL" id="MBP3943066.1"/>
    </source>
</evidence>
<sequence length="137" mass="15412">MKQFIVYILAFFYCLTASSASLYIHHCQGITAKVSLSDSTEEDRAECPLCADKAAKSCHSKGCNDVRVDLKNTDDSYLASAHAVPFVAMLPTSIPLPWLSRKCFERLAVDLQTPLLEHKLLNIYQIPPYLKNCIFRI</sequence>
<name>A0A8T4HAB6_9SPHI</name>